<dbReference type="GO" id="GO:0022857">
    <property type="term" value="F:transmembrane transporter activity"/>
    <property type="evidence" value="ECO:0007669"/>
    <property type="project" value="InterPro"/>
</dbReference>
<dbReference type="EMBL" id="AYZM01000178">
    <property type="protein sequence ID" value="KRN15584.1"/>
    <property type="molecule type" value="Genomic_DNA"/>
</dbReference>
<accession>A0A0R2EGQ2</accession>
<comment type="caution">
    <text evidence="2">The sequence shown here is derived from an EMBL/GenBank/DDBJ whole genome shotgun (WGS) entry which is preliminary data.</text>
</comment>
<dbReference type="Gene3D" id="1.10.1760.20">
    <property type="match status" value="1"/>
</dbReference>
<dbReference type="AlphaFoldDB" id="A0A0R2EGQ2"/>
<feature type="transmembrane region" description="Helical" evidence="1">
    <location>
        <begin position="40"/>
        <end position="60"/>
    </location>
</feature>
<keyword evidence="1" id="KW-0812">Transmembrane</keyword>
<evidence type="ECO:0000313" key="3">
    <source>
        <dbReference type="Proteomes" id="UP000051442"/>
    </source>
</evidence>
<dbReference type="RefSeq" id="WP_057152455.1">
    <property type="nucleotide sequence ID" value="NZ_AYZM01000178.1"/>
</dbReference>
<evidence type="ECO:0000256" key="1">
    <source>
        <dbReference type="SAM" id="Phobius"/>
    </source>
</evidence>
<keyword evidence="1" id="KW-1133">Transmembrane helix</keyword>
<keyword evidence="1" id="KW-0472">Membrane</keyword>
<dbReference type="OrthoDB" id="5431035at2"/>
<gene>
    <name evidence="2" type="ORF">FD14_GL002928</name>
</gene>
<evidence type="ECO:0008006" key="4">
    <source>
        <dbReference type="Google" id="ProtNLM"/>
    </source>
</evidence>
<dbReference type="STRING" id="1423804.FD14_GL002928"/>
<feature type="transmembrane region" description="Helical" evidence="1">
    <location>
        <begin position="72"/>
        <end position="92"/>
    </location>
</feature>
<organism evidence="2 3">
    <name type="scientific">Secundilactobacillus similis DSM 23365 = JCM 2765</name>
    <dbReference type="NCBI Taxonomy" id="1423804"/>
    <lineage>
        <taxon>Bacteria</taxon>
        <taxon>Bacillati</taxon>
        <taxon>Bacillota</taxon>
        <taxon>Bacilli</taxon>
        <taxon>Lactobacillales</taxon>
        <taxon>Lactobacillaceae</taxon>
        <taxon>Secundilactobacillus</taxon>
    </lineage>
</organism>
<protein>
    <recommendedName>
        <fullName evidence="4">ECF transporter S component</fullName>
    </recommendedName>
</protein>
<feature type="transmembrane region" description="Helical" evidence="1">
    <location>
        <begin position="131"/>
        <end position="156"/>
    </location>
</feature>
<dbReference type="Proteomes" id="UP000051442">
    <property type="component" value="Unassembled WGS sequence"/>
</dbReference>
<dbReference type="InterPro" id="IPR024529">
    <property type="entry name" value="ECF_trnsprt_substrate-spec"/>
</dbReference>
<proteinExistence type="predicted"/>
<dbReference type="PATRIC" id="fig|1423804.4.peg.3150"/>
<keyword evidence="3" id="KW-1185">Reference proteome</keyword>
<sequence>MDNSARLKRIVLAAMLLALCVVGANVKILGSIAFDSLPAFLGAILLGPVFGAFLGVFGHLVSAGLAGFPYTLPVHLVIAVMMGVCMFVFGWIRQRFGKDKLSVVLIADVIGYVINVPLEVPLMYPFLKGTIFALFIPLTVATIVNLAVCEVVYAFLPQRVKHAPFLRSEAS</sequence>
<evidence type="ECO:0000313" key="2">
    <source>
        <dbReference type="EMBL" id="KRN15584.1"/>
    </source>
</evidence>
<reference evidence="2 3" key="1">
    <citation type="journal article" date="2015" name="Genome Announc.">
        <title>Expanding the biotechnology potential of lactobacilli through comparative genomics of 213 strains and associated genera.</title>
        <authorList>
            <person name="Sun Z."/>
            <person name="Harris H.M."/>
            <person name="McCann A."/>
            <person name="Guo C."/>
            <person name="Argimon S."/>
            <person name="Zhang W."/>
            <person name="Yang X."/>
            <person name="Jeffery I.B."/>
            <person name="Cooney J.C."/>
            <person name="Kagawa T.F."/>
            <person name="Liu W."/>
            <person name="Song Y."/>
            <person name="Salvetti E."/>
            <person name="Wrobel A."/>
            <person name="Rasinkangas P."/>
            <person name="Parkhill J."/>
            <person name="Rea M.C."/>
            <person name="O'Sullivan O."/>
            <person name="Ritari J."/>
            <person name="Douillard F.P."/>
            <person name="Paul Ross R."/>
            <person name="Yang R."/>
            <person name="Briner A.E."/>
            <person name="Felis G.E."/>
            <person name="de Vos W.M."/>
            <person name="Barrangou R."/>
            <person name="Klaenhammer T.R."/>
            <person name="Caufield P.W."/>
            <person name="Cui Y."/>
            <person name="Zhang H."/>
            <person name="O'Toole P.W."/>
        </authorList>
    </citation>
    <scope>NUCLEOTIDE SEQUENCE [LARGE SCALE GENOMIC DNA]</scope>
    <source>
        <strain evidence="2 3">DSM 23365</strain>
    </source>
</reference>
<name>A0A0R2EGQ2_9LACO</name>
<dbReference type="Pfam" id="PF12822">
    <property type="entry name" value="ECF_trnsprt"/>
    <property type="match status" value="1"/>
</dbReference>